<evidence type="ECO:0000259" key="1">
    <source>
        <dbReference type="Pfam" id="PF04909"/>
    </source>
</evidence>
<evidence type="ECO:0000313" key="2">
    <source>
        <dbReference type="EMBL" id="CAB4670600.1"/>
    </source>
</evidence>
<dbReference type="AlphaFoldDB" id="A0A6J6M8W6"/>
<reference evidence="2" key="1">
    <citation type="submission" date="2020-05" db="EMBL/GenBank/DDBJ databases">
        <authorList>
            <person name="Chiriac C."/>
            <person name="Salcher M."/>
            <person name="Ghai R."/>
            <person name="Kavagutti S V."/>
        </authorList>
    </citation>
    <scope>NUCLEOTIDE SEQUENCE</scope>
</reference>
<dbReference type="EMBL" id="CAFBOR010000002">
    <property type="protein sequence ID" value="CAB4975131.1"/>
    <property type="molecule type" value="Genomic_DNA"/>
</dbReference>
<organism evidence="2">
    <name type="scientific">freshwater metagenome</name>
    <dbReference type="NCBI Taxonomy" id="449393"/>
    <lineage>
        <taxon>unclassified sequences</taxon>
        <taxon>metagenomes</taxon>
        <taxon>ecological metagenomes</taxon>
    </lineage>
</organism>
<proteinExistence type="predicted"/>
<dbReference type="SUPFAM" id="SSF51556">
    <property type="entry name" value="Metallo-dependent hydrolases"/>
    <property type="match status" value="1"/>
</dbReference>
<dbReference type="GO" id="GO:0016787">
    <property type="term" value="F:hydrolase activity"/>
    <property type="evidence" value="ECO:0007669"/>
    <property type="project" value="InterPro"/>
</dbReference>
<dbReference type="Pfam" id="PF04909">
    <property type="entry name" value="Amidohydro_2"/>
    <property type="match status" value="1"/>
</dbReference>
<name>A0A6J6M8W6_9ZZZZ</name>
<dbReference type="Gene3D" id="3.20.20.140">
    <property type="entry name" value="Metal-dependent hydrolases"/>
    <property type="match status" value="1"/>
</dbReference>
<dbReference type="EMBL" id="CAEZWM010000226">
    <property type="protein sequence ID" value="CAB4670600.1"/>
    <property type="molecule type" value="Genomic_DNA"/>
</dbReference>
<dbReference type="InterPro" id="IPR032466">
    <property type="entry name" value="Metal_Hydrolase"/>
</dbReference>
<gene>
    <name evidence="2" type="ORF">UFOPK2242_01435</name>
    <name evidence="3" type="ORF">UFOPK3974_00033</name>
</gene>
<sequence>MQDVALIDEICWFFPELTFVMRHGAEPWADLAVKLMLKWPNLYYSTTAFAPKYYPREIIDYANTRGAEKIIWSGYFPAGLSYQRIFSELPGVPFRDHVWPKFLRENAARVFNLDI</sequence>
<evidence type="ECO:0000313" key="3">
    <source>
        <dbReference type="EMBL" id="CAB4975131.1"/>
    </source>
</evidence>
<accession>A0A6J6M8W6</accession>
<protein>
    <submittedName>
        <fullName evidence="2">Unannotated protein</fullName>
    </submittedName>
</protein>
<feature type="domain" description="Amidohydrolase-related" evidence="1">
    <location>
        <begin position="14"/>
        <end position="113"/>
    </location>
</feature>
<dbReference type="InterPro" id="IPR006680">
    <property type="entry name" value="Amidohydro-rel"/>
</dbReference>